<evidence type="ECO:0000313" key="1">
    <source>
        <dbReference type="EMBL" id="SFC39924.1"/>
    </source>
</evidence>
<sequence>MTINKENVDKIHIRGVNSGNIKNIKDKNKINEILSNLSNVKLVEYNGDTSKNRTKGAYEIVIYENHKYTLFIYTLGKEYLIISDSEKFLKRYKVLDNSFDREYMEKITS</sequence>
<protein>
    <submittedName>
        <fullName evidence="1">Uncharacterized protein</fullName>
    </submittedName>
</protein>
<gene>
    <name evidence="1" type="ORF">SAMN05421842_10382</name>
</gene>
<name>A0A1I1IUK0_9CLOT</name>
<dbReference type="EMBL" id="FOMG01000003">
    <property type="protein sequence ID" value="SFC39924.1"/>
    <property type="molecule type" value="Genomic_DNA"/>
</dbReference>
<proteinExistence type="predicted"/>
<dbReference type="AlphaFoldDB" id="A0A1I1IUK0"/>
<evidence type="ECO:0000313" key="2">
    <source>
        <dbReference type="Proteomes" id="UP000199263"/>
    </source>
</evidence>
<dbReference type="RefSeq" id="WP_242943272.1">
    <property type="nucleotide sequence ID" value="NZ_FOMG01000003.1"/>
</dbReference>
<dbReference type="Proteomes" id="UP000199263">
    <property type="component" value="Unassembled WGS sequence"/>
</dbReference>
<keyword evidence="2" id="KW-1185">Reference proteome</keyword>
<organism evidence="1 2">
    <name type="scientific">Clostridium uliginosum</name>
    <dbReference type="NCBI Taxonomy" id="119641"/>
    <lineage>
        <taxon>Bacteria</taxon>
        <taxon>Bacillati</taxon>
        <taxon>Bacillota</taxon>
        <taxon>Clostridia</taxon>
        <taxon>Eubacteriales</taxon>
        <taxon>Clostridiaceae</taxon>
        <taxon>Clostridium</taxon>
    </lineage>
</organism>
<accession>A0A1I1IUK0</accession>
<reference evidence="1 2" key="1">
    <citation type="submission" date="2016-10" db="EMBL/GenBank/DDBJ databases">
        <authorList>
            <person name="de Groot N.N."/>
        </authorList>
    </citation>
    <scope>NUCLEOTIDE SEQUENCE [LARGE SCALE GENOMIC DNA]</scope>
    <source>
        <strain evidence="1 2">DSM 12992</strain>
    </source>
</reference>